<evidence type="ECO:0000256" key="4">
    <source>
        <dbReference type="PIRNR" id="PIRNR004692"/>
    </source>
</evidence>
<dbReference type="InterPro" id="IPR046348">
    <property type="entry name" value="SIS_dom_sf"/>
</dbReference>
<dbReference type="Proteomes" id="UP000664771">
    <property type="component" value="Unassembled WGS sequence"/>
</dbReference>
<dbReference type="PANTHER" id="PTHR42745">
    <property type="match status" value="1"/>
</dbReference>
<dbReference type="EMBL" id="JAFVMF010000042">
    <property type="protein sequence ID" value="MBO1362023.1"/>
    <property type="molecule type" value="Genomic_DNA"/>
</dbReference>
<comment type="caution">
    <text evidence="9">The sequence shown here is derived from an EMBL/GenBank/DDBJ whole genome shotgun (WGS) entry which is preliminary data.</text>
</comment>
<proteinExistence type="inferred from homology"/>
<dbReference type="Gene3D" id="3.40.50.10490">
    <property type="entry name" value="Glucose-6-phosphate isomerase like protein, domain 1"/>
    <property type="match status" value="1"/>
</dbReference>
<dbReference type="SUPFAM" id="SSF53697">
    <property type="entry name" value="SIS domain"/>
    <property type="match status" value="1"/>
</dbReference>
<dbReference type="RefSeq" id="WP_207884111.1">
    <property type="nucleotide sequence ID" value="NZ_JAFVMF010000042.1"/>
</dbReference>
<evidence type="ECO:0000259" key="7">
    <source>
        <dbReference type="PROSITE" id="PS51371"/>
    </source>
</evidence>
<evidence type="ECO:0000256" key="5">
    <source>
        <dbReference type="PROSITE-ProRule" id="PRU00703"/>
    </source>
</evidence>
<feature type="region of interest" description="Disordered" evidence="6">
    <location>
        <begin position="1"/>
        <end position="22"/>
    </location>
</feature>
<dbReference type="InterPro" id="IPR035474">
    <property type="entry name" value="SIS_Kpsf"/>
</dbReference>
<keyword evidence="3 5" id="KW-0129">CBS domain</keyword>
<dbReference type="SUPFAM" id="SSF54631">
    <property type="entry name" value="CBS-domain pair"/>
    <property type="match status" value="1"/>
</dbReference>
<dbReference type="Gene3D" id="3.10.580.10">
    <property type="entry name" value="CBS-domain"/>
    <property type="match status" value="1"/>
</dbReference>
<dbReference type="Pfam" id="PF01380">
    <property type="entry name" value="SIS"/>
    <property type="match status" value="1"/>
</dbReference>
<dbReference type="PANTHER" id="PTHR42745:SF1">
    <property type="entry name" value="ARABINOSE 5-PHOSPHATE ISOMERASE KDSD"/>
    <property type="match status" value="1"/>
</dbReference>
<feature type="domain" description="SIS" evidence="8">
    <location>
        <begin position="64"/>
        <end position="207"/>
    </location>
</feature>
<dbReference type="CDD" id="cd04604">
    <property type="entry name" value="CBS_pair_SIS_assoc"/>
    <property type="match status" value="1"/>
</dbReference>
<dbReference type="PROSITE" id="PS51371">
    <property type="entry name" value="CBS"/>
    <property type="match status" value="2"/>
</dbReference>
<evidence type="ECO:0000256" key="2">
    <source>
        <dbReference type="ARBA" id="ARBA00022737"/>
    </source>
</evidence>
<keyword evidence="2" id="KW-0677">Repeat</keyword>
<evidence type="ECO:0000256" key="1">
    <source>
        <dbReference type="ARBA" id="ARBA00008165"/>
    </source>
</evidence>
<protein>
    <submittedName>
        <fullName evidence="9">KpsF/GutQ family sugar-phosphate isomerase</fullName>
    </submittedName>
</protein>
<name>A0ABS3M1F9_9PROT</name>
<evidence type="ECO:0000256" key="3">
    <source>
        <dbReference type="ARBA" id="ARBA00023122"/>
    </source>
</evidence>
<evidence type="ECO:0000256" key="6">
    <source>
        <dbReference type="SAM" id="MobiDB-lite"/>
    </source>
</evidence>
<evidence type="ECO:0000313" key="9">
    <source>
        <dbReference type="EMBL" id="MBO1362023.1"/>
    </source>
</evidence>
<feature type="domain" description="CBS" evidence="7">
    <location>
        <begin position="297"/>
        <end position="351"/>
    </location>
</feature>
<dbReference type="InterPro" id="IPR001347">
    <property type="entry name" value="SIS_dom"/>
</dbReference>
<gene>
    <name evidence="9" type="ORF">J2D73_19765</name>
</gene>
<evidence type="ECO:0000259" key="8">
    <source>
        <dbReference type="PROSITE" id="PS51464"/>
    </source>
</evidence>
<dbReference type="InterPro" id="IPR046342">
    <property type="entry name" value="CBS_dom_sf"/>
</dbReference>
<evidence type="ECO:0000313" key="10">
    <source>
        <dbReference type="Proteomes" id="UP000664771"/>
    </source>
</evidence>
<dbReference type="PIRSF" id="PIRSF004692">
    <property type="entry name" value="KdsD_KpsF"/>
    <property type="match status" value="1"/>
</dbReference>
<organism evidence="9 10">
    <name type="scientific">Acetobacter sacchari</name>
    <dbReference type="NCBI Taxonomy" id="2661687"/>
    <lineage>
        <taxon>Bacteria</taxon>
        <taxon>Pseudomonadati</taxon>
        <taxon>Pseudomonadota</taxon>
        <taxon>Alphaproteobacteria</taxon>
        <taxon>Acetobacterales</taxon>
        <taxon>Acetobacteraceae</taxon>
        <taxon>Acetobacter</taxon>
    </lineage>
</organism>
<dbReference type="InterPro" id="IPR000644">
    <property type="entry name" value="CBS_dom"/>
</dbReference>
<dbReference type="InterPro" id="IPR050986">
    <property type="entry name" value="GutQ/KpsF_isomerases"/>
</dbReference>
<feature type="domain" description="CBS" evidence="7">
    <location>
        <begin position="232"/>
        <end position="291"/>
    </location>
</feature>
<dbReference type="Pfam" id="PF00571">
    <property type="entry name" value="CBS"/>
    <property type="match status" value="2"/>
</dbReference>
<accession>A0ABS3M1F9</accession>
<keyword evidence="9" id="KW-0413">Isomerase</keyword>
<dbReference type="NCBIfam" id="TIGR00393">
    <property type="entry name" value="kpsF"/>
    <property type="match status" value="1"/>
</dbReference>
<comment type="similarity">
    <text evidence="1 4">Belongs to the SIS family. GutQ/KpsF subfamily.</text>
</comment>
<dbReference type="PROSITE" id="PS51464">
    <property type="entry name" value="SIS"/>
    <property type="match status" value="1"/>
</dbReference>
<dbReference type="GO" id="GO:0016853">
    <property type="term" value="F:isomerase activity"/>
    <property type="evidence" value="ECO:0007669"/>
    <property type="project" value="UniProtKB-KW"/>
</dbReference>
<sequence length="351" mass="36409">MTHPAPSGSPLPDITDKALCSPDDSRRSAAAVARDVIEKETVGLNALAEAMFDGSGLGGQFSRVVEVIASLEGRVVVTGIGKSGHIGRKIQATLSSTGTPALFVHPVEASHGDLGMLARGDAVLILSNSGESAELADMVAHSLRFGLPLIAVTARPESSLGRAADHVLQLPAVPEACPVGLAPTTSSLMQLSLGDALAIALMERRGFTAGDFGVFHPGGRLGARLRTVRELMRTGNALPFVTPEASLRDAIVEMTRKALGCVGVVGEDGQLSGIITDGDLRGALDRDLNATLSGAVMNRAPLTVAPDILAAEALRLMNERDKPITSLFVLTPERQAVGVVHVHDLLRAGVA</sequence>
<reference evidence="9 10" key="1">
    <citation type="submission" date="2021-03" db="EMBL/GenBank/DDBJ databases">
        <title>The complete genome sequence of Acetobacter sacchari TBRC 11175.</title>
        <authorList>
            <person name="Charoenyingcharoen P."/>
            <person name="Yukphan P."/>
        </authorList>
    </citation>
    <scope>NUCLEOTIDE SEQUENCE [LARGE SCALE GENOMIC DNA]</scope>
    <source>
        <strain evidence="9 10">TBRC 11175</strain>
    </source>
</reference>
<keyword evidence="10" id="KW-1185">Reference proteome</keyword>
<dbReference type="InterPro" id="IPR004800">
    <property type="entry name" value="KdsD/KpsF-type"/>
</dbReference>
<dbReference type="CDD" id="cd05014">
    <property type="entry name" value="SIS_Kpsf"/>
    <property type="match status" value="1"/>
</dbReference>
<dbReference type="SMART" id="SM00116">
    <property type="entry name" value="CBS"/>
    <property type="match status" value="2"/>
</dbReference>